<dbReference type="eggNOG" id="COG4249">
    <property type="taxonomic scope" value="Bacteria"/>
</dbReference>
<proteinExistence type="predicted"/>
<dbReference type="Gene3D" id="3.40.50.1460">
    <property type="match status" value="1"/>
</dbReference>
<evidence type="ECO:0000313" key="3">
    <source>
        <dbReference type="Proteomes" id="UP000000442"/>
    </source>
</evidence>
<dbReference type="InterPro" id="IPR006619">
    <property type="entry name" value="PGRP_domain_met/bac"/>
</dbReference>
<dbReference type="Pfam" id="PF00656">
    <property type="entry name" value="Peptidase_C14"/>
    <property type="match status" value="1"/>
</dbReference>
<dbReference type="STRING" id="177437.HRM2_07550"/>
<dbReference type="InterPro" id="IPR036505">
    <property type="entry name" value="Amidase/PGRP_sf"/>
</dbReference>
<dbReference type="InterPro" id="IPR050452">
    <property type="entry name" value="Metacaspase"/>
</dbReference>
<evidence type="ECO:0000259" key="1">
    <source>
        <dbReference type="SMART" id="SM00701"/>
    </source>
</evidence>
<accession>C0QJL6</accession>
<sequence>MAKPFYPLTLEEFTDLLDRFHFTRKIDAVHMHHTWRPNHSQYKGERSIEGMWRYHTQENGWSDIAQHISIAPDGTIWTGRDWNAQPVSARGYNGNRVSGPFMFEIIGDFDKGCDPFEGIQREVVVGVIARVQKKFGLGLESLRFHNSMTDQKTCPGSAIVYEDFLAEIADALAALDAQPGNGRQKRSTRSSQEESRLVEILQTWSCTRARGSDPADAEPDESEMTFKQIRMITGLDGITVPVPGAGATRGGGGGKKLSPEELDALRPHVINLNQGQFSSEGIFQTTQEDVDAIFEEHMERALANAKVNNQPLKLLIWAHGGLVSESDGLWIAHLQVEWWKKNNIYPIHFVWETGFFDAIRQILSGARGMAAERGVSRDFWDYTTDPAIEALARTLGGAKIWSAMKESSRLASVDSGGATYTAKKVAAFCQKHQGNVELYAVGHSAGSIFHSWFLPRAFAEGVPPFAGLYFLAPAIRVDEFKERLLAHIGNNISYLTMFTMKKDWEKDDSVAKIYQKSLLYLIYYALENKRKTSILGLEESLRKDSETAKLFGLKGCVSHKAEIVWSVSQTVTGSSASTSKTHGGFDNDRPTMNSVARRILGRNNIIDFPEEAIGRGFFDFWDKPIWMPPEFDYLFRPPMDPCKPSPASDVSTTADAETIVAPADLTEPASNYKALCVGIDDYPTAPLNGCVADADEWGAALGALGFEVSFLKNAAATRDAILVGLSALISTSKSGDVLVFQFSGHGTEVDDLDGDEVDGTNGPKDEALCPYDIAAGAFVIDDDIADVFANIPQGVNVTCFIDCCHSGSITRAFMTRKPVTGAGDVRARFLPATPEMMAKHRAYRERLGSARTAPGRRPENLRNVLFSACLDYQVAYESAGHGEFTVRATKIIRLGIDGCTNEDFQKKVTKAFGPVPRQNPALDCAPQMSQLSLLKPLTI</sequence>
<dbReference type="InterPro" id="IPR011600">
    <property type="entry name" value="Pept_C14_caspase"/>
</dbReference>
<dbReference type="InterPro" id="IPR029030">
    <property type="entry name" value="Caspase-like_dom_sf"/>
</dbReference>
<organism evidence="2 3">
    <name type="scientific">Desulforapulum autotrophicum (strain ATCC 43914 / DSM 3382 / VKM B-1955 / HRM2)</name>
    <name type="common">Desulfobacterium autotrophicum</name>
    <dbReference type="NCBI Taxonomy" id="177437"/>
    <lineage>
        <taxon>Bacteria</taxon>
        <taxon>Pseudomonadati</taxon>
        <taxon>Thermodesulfobacteriota</taxon>
        <taxon>Desulfobacteria</taxon>
        <taxon>Desulfobacterales</taxon>
        <taxon>Desulfobacteraceae</taxon>
        <taxon>Desulforapulum</taxon>
    </lineage>
</organism>
<dbReference type="SUPFAM" id="SSF55846">
    <property type="entry name" value="N-acetylmuramoyl-L-alanine amidase-like"/>
    <property type="match status" value="1"/>
</dbReference>
<dbReference type="AlphaFoldDB" id="C0QJL6"/>
<dbReference type="GO" id="GO:0006508">
    <property type="term" value="P:proteolysis"/>
    <property type="evidence" value="ECO:0007669"/>
    <property type="project" value="InterPro"/>
</dbReference>
<dbReference type="Gene3D" id="3.40.80.10">
    <property type="entry name" value="Peptidoglycan recognition protein-like"/>
    <property type="match status" value="1"/>
</dbReference>
<dbReference type="CDD" id="cd06583">
    <property type="entry name" value="PGRP"/>
    <property type="match status" value="1"/>
</dbReference>
<dbReference type="InterPro" id="IPR002502">
    <property type="entry name" value="Amidase_domain"/>
</dbReference>
<dbReference type="SUPFAM" id="SSF52129">
    <property type="entry name" value="Caspase-like"/>
    <property type="match status" value="1"/>
</dbReference>
<evidence type="ECO:0000313" key="2">
    <source>
        <dbReference type="EMBL" id="ACN13869.1"/>
    </source>
</evidence>
<dbReference type="GO" id="GO:0009253">
    <property type="term" value="P:peptidoglycan catabolic process"/>
    <property type="evidence" value="ECO:0007669"/>
    <property type="project" value="InterPro"/>
</dbReference>
<protein>
    <recommendedName>
        <fullName evidence="1">Peptidoglycan recognition protein family domain-containing protein</fullName>
    </recommendedName>
</protein>
<name>C0QJL6_DESAH</name>
<dbReference type="GO" id="GO:0008745">
    <property type="term" value="F:N-acetylmuramoyl-L-alanine amidase activity"/>
    <property type="evidence" value="ECO:0007669"/>
    <property type="project" value="InterPro"/>
</dbReference>
<dbReference type="PANTHER" id="PTHR48104">
    <property type="entry name" value="METACASPASE-4"/>
    <property type="match status" value="1"/>
</dbReference>
<dbReference type="KEGG" id="dat:HRM2_07550"/>
<dbReference type="GO" id="GO:0005737">
    <property type="term" value="C:cytoplasm"/>
    <property type="evidence" value="ECO:0007669"/>
    <property type="project" value="TreeGrafter"/>
</dbReference>
<feature type="domain" description="Peptidoglycan recognition protein family" evidence="1">
    <location>
        <begin position="5"/>
        <end position="143"/>
    </location>
</feature>
<dbReference type="SMART" id="SM00701">
    <property type="entry name" value="PGRP"/>
    <property type="match status" value="1"/>
</dbReference>
<reference evidence="2 3" key="1">
    <citation type="journal article" date="2009" name="Environ. Microbiol.">
        <title>Genome sequence of Desulfobacterium autotrophicum HRM2, a marine sulfate reducer oxidizing organic carbon completely to carbon dioxide.</title>
        <authorList>
            <person name="Strittmatter A.W."/>
            <person name="Liesegang H."/>
            <person name="Rabus R."/>
            <person name="Decker I."/>
            <person name="Amann J."/>
            <person name="Andres S."/>
            <person name="Henne A."/>
            <person name="Fricke W.F."/>
            <person name="Martinez-Arias R."/>
            <person name="Bartels D."/>
            <person name="Goesmann A."/>
            <person name="Krause L."/>
            <person name="Puehler A."/>
            <person name="Klenk H.P."/>
            <person name="Richter M."/>
            <person name="Schuler M."/>
            <person name="Gloeckner F.O."/>
            <person name="Meyerdierks A."/>
            <person name="Gottschalk G."/>
            <person name="Amann R."/>
        </authorList>
    </citation>
    <scope>NUCLEOTIDE SEQUENCE [LARGE SCALE GENOMIC DNA]</scope>
    <source>
        <strain evidence="3">ATCC 43914 / DSM 3382 / HRM2</strain>
    </source>
</reference>
<dbReference type="PANTHER" id="PTHR48104:SF30">
    <property type="entry name" value="METACASPASE-1"/>
    <property type="match status" value="1"/>
</dbReference>
<keyword evidence="3" id="KW-1185">Reference proteome</keyword>
<dbReference type="HOGENOM" id="CLU_320000_0_0_7"/>
<gene>
    <name evidence="2" type="ordered locus">HRM2_07550</name>
</gene>
<dbReference type="RefSeq" id="WP_012663113.1">
    <property type="nucleotide sequence ID" value="NC_012108.1"/>
</dbReference>
<dbReference type="Pfam" id="PF01510">
    <property type="entry name" value="Amidase_2"/>
    <property type="match status" value="1"/>
</dbReference>
<dbReference type="GO" id="GO:0004197">
    <property type="term" value="F:cysteine-type endopeptidase activity"/>
    <property type="evidence" value="ECO:0007669"/>
    <property type="project" value="InterPro"/>
</dbReference>
<dbReference type="EMBL" id="CP001087">
    <property type="protein sequence ID" value="ACN13869.1"/>
    <property type="molecule type" value="Genomic_DNA"/>
</dbReference>
<dbReference type="GO" id="GO:0008270">
    <property type="term" value="F:zinc ion binding"/>
    <property type="evidence" value="ECO:0007669"/>
    <property type="project" value="InterPro"/>
</dbReference>
<dbReference type="Proteomes" id="UP000000442">
    <property type="component" value="Chromosome"/>
</dbReference>
<dbReference type="OrthoDB" id="9759662at2"/>